<keyword evidence="4" id="KW-1185">Reference proteome</keyword>
<accession>A0AAN6WW10</accession>
<comment type="caution">
    <text evidence="3">The sequence shown here is derived from an EMBL/GenBank/DDBJ whole genome shotgun (WGS) entry which is preliminary data.</text>
</comment>
<reference evidence="3" key="2">
    <citation type="submission" date="2023-05" db="EMBL/GenBank/DDBJ databases">
        <authorList>
            <consortium name="Lawrence Berkeley National Laboratory"/>
            <person name="Steindorff A."/>
            <person name="Hensen N."/>
            <person name="Bonometti L."/>
            <person name="Westerberg I."/>
            <person name="Brannstrom I.O."/>
            <person name="Guillou S."/>
            <person name="Cros-Aarteil S."/>
            <person name="Calhoun S."/>
            <person name="Haridas S."/>
            <person name="Kuo A."/>
            <person name="Mondo S."/>
            <person name="Pangilinan J."/>
            <person name="Riley R."/>
            <person name="Labutti K."/>
            <person name="Andreopoulos B."/>
            <person name="Lipzen A."/>
            <person name="Chen C."/>
            <person name="Yanf M."/>
            <person name="Daum C."/>
            <person name="Ng V."/>
            <person name="Clum A."/>
            <person name="Ohm R."/>
            <person name="Martin F."/>
            <person name="Silar P."/>
            <person name="Natvig D."/>
            <person name="Lalanne C."/>
            <person name="Gautier V."/>
            <person name="Ament-Velasquez S.L."/>
            <person name="Kruys A."/>
            <person name="Hutchinson M.I."/>
            <person name="Powell A.J."/>
            <person name="Barry K."/>
            <person name="Miller A.N."/>
            <person name="Grigoriev I.V."/>
            <person name="Debuchy R."/>
            <person name="Gladieux P."/>
            <person name="Thoren M.H."/>
            <person name="Johannesson H."/>
        </authorList>
    </citation>
    <scope>NUCLEOTIDE SEQUENCE</scope>
    <source>
        <strain evidence="3">PSN309</strain>
    </source>
</reference>
<sequence>MTPSSKIIHLHPQGWENDPADEYFKLSTLDYCVGQVYTNYALFFKLPSPLPTDHADNIIATLQRGLEITLSQCRQLCGTLSPHPSGDGSLCFHKTRDSTVEFHIQSLPAGNGPPFADLQSQHFASRSLGDMSTWCVAPMTYGEKPEAHPSSQPKASAFKLSFITGGAVFMMHHHHYANDVMGWAGELHQLAENCAAVWNDTSLPSWDKSCLGLSRLTVEVPPEQQVDGPVSPAKHPDHKRASWLLFHLPKSKTAELKALAYPDEGYISSYDAYTALLWGVLTKHRLKLFPDANPSSTLLWGEAVDMRRRLKYSPPIPARIQGNVVHVALSAQSVVPPLTVQDVVSAEVPLSRLAGYIRSLTNGATQASMEATLAAIAPIKDKSALFLRVDSFPPLSNFISDWRDTNHCEADFGFGKPFAFRFPFDTVTNGLAIVYPVRSSEGAPAGEDEGNEFSIAIEDEIREDLLKDEEWTKWFEYRGVDAGDLE</sequence>
<keyword evidence="1" id="KW-0808">Transferase</keyword>
<evidence type="ECO:0000256" key="1">
    <source>
        <dbReference type="ARBA" id="ARBA00022679"/>
    </source>
</evidence>
<name>A0AAN6WW10_9PEZI</name>
<dbReference type="Proteomes" id="UP001302126">
    <property type="component" value="Unassembled WGS sequence"/>
</dbReference>
<dbReference type="InterPro" id="IPR023213">
    <property type="entry name" value="CAT-like_dom_sf"/>
</dbReference>
<dbReference type="AlphaFoldDB" id="A0AAN6WW10"/>
<dbReference type="Pfam" id="PF22664">
    <property type="entry name" value="TRI-like_N"/>
    <property type="match status" value="1"/>
</dbReference>
<dbReference type="PANTHER" id="PTHR31896">
    <property type="entry name" value="FAMILY REGULATORY PROTEIN, PUTATIVE (AFU_ORTHOLOGUE AFUA_3G14730)-RELATED"/>
    <property type="match status" value="1"/>
</dbReference>
<dbReference type="Gene3D" id="3.30.559.10">
    <property type="entry name" value="Chloramphenicol acetyltransferase-like domain"/>
    <property type="match status" value="2"/>
</dbReference>
<feature type="domain" description="Trichothecene 3-O-acetyltransferase-like N-terminal" evidence="2">
    <location>
        <begin position="36"/>
        <end position="194"/>
    </location>
</feature>
<evidence type="ECO:0000313" key="4">
    <source>
        <dbReference type="Proteomes" id="UP001302126"/>
    </source>
</evidence>
<evidence type="ECO:0000313" key="3">
    <source>
        <dbReference type="EMBL" id="KAK4188566.1"/>
    </source>
</evidence>
<dbReference type="InterPro" id="IPR054710">
    <property type="entry name" value="Tri101-like_N"/>
</dbReference>
<gene>
    <name evidence="3" type="ORF">QBC35DRAFT_495826</name>
</gene>
<protein>
    <recommendedName>
        <fullName evidence="2">Trichothecene 3-O-acetyltransferase-like N-terminal domain-containing protein</fullName>
    </recommendedName>
</protein>
<dbReference type="GO" id="GO:0016740">
    <property type="term" value="F:transferase activity"/>
    <property type="evidence" value="ECO:0007669"/>
    <property type="project" value="UniProtKB-KW"/>
</dbReference>
<proteinExistence type="predicted"/>
<dbReference type="InterPro" id="IPR051283">
    <property type="entry name" value="Sec_Metabolite_Acyltrans"/>
</dbReference>
<dbReference type="EMBL" id="MU864386">
    <property type="protein sequence ID" value="KAK4188566.1"/>
    <property type="molecule type" value="Genomic_DNA"/>
</dbReference>
<dbReference type="PANTHER" id="PTHR31896:SF13">
    <property type="entry name" value="TRICHOTHECENE 3-O-ACETYLTRANSFERASE"/>
    <property type="match status" value="1"/>
</dbReference>
<organism evidence="3 4">
    <name type="scientific">Podospora australis</name>
    <dbReference type="NCBI Taxonomy" id="1536484"/>
    <lineage>
        <taxon>Eukaryota</taxon>
        <taxon>Fungi</taxon>
        <taxon>Dikarya</taxon>
        <taxon>Ascomycota</taxon>
        <taxon>Pezizomycotina</taxon>
        <taxon>Sordariomycetes</taxon>
        <taxon>Sordariomycetidae</taxon>
        <taxon>Sordariales</taxon>
        <taxon>Podosporaceae</taxon>
        <taxon>Podospora</taxon>
    </lineage>
</organism>
<evidence type="ECO:0000259" key="2">
    <source>
        <dbReference type="Pfam" id="PF22664"/>
    </source>
</evidence>
<reference evidence="3" key="1">
    <citation type="journal article" date="2023" name="Mol. Phylogenet. Evol.">
        <title>Genome-scale phylogeny and comparative genomics of the fungal order Sordariales.</title>
        <authorList>
            <person name="Hensen N."/>
            <person name="Bonometti L."/>
            <person name="Westerberg I."/>
            <person name="Brannstrom I.O."/>
            <person name="Guillou S."/>
            <person name="Cros-Aarteil S."/>
            <person name="Calhoun S."/>
            <person name="Haridas S."/>
            <person name="Kuo A."/>
            <person name="Mondo S."/>
            <person name="Pangilinan J."/>
            <person name="Riley R."/>
            <person name="LaButti K."/>
            <person name="Andreopoulos B."/>
            <person name="Lipzen A."/>
            <person name="Chen C."/>
            <person name="Yan M."/>
            <person name="Daum C."/>
            <person name="Ng V."/>
            <person name="Clum A."/>
            <person name="Steindorff A."/>
            <person name="Ohm R.A."/>
            <person name="Martin F."/>
            <person name="Silar P."/>
            <person name="Natvig D.O."/>
            <person name="Lalanne C."/>
            <person name="Gautier V."/>
            <person name="Ament-Velasquez S.L."/>
            <person name="Kruys A."/>
            <person name="Hutchinson M.I."/>
            <person name="Powell A.J."/>
            <person name="Barry K."/>
            <person name="Miller A.N."/>
            <person name="Grigoriev I.V."/>
            <person name="Debuchy R."/>
            <person name="Gladieux P."/>
            <person name="Hiltunen Thoren M."/>
            <person name="Johannesson H."/>
        </authorList>
    </citation>
    <scope>NUCLEOTIDE SEQUENCE</scope>
    <source>
        <strain evidence="3">PSN309</strain>
    </source>
</reference>